<name>A0ABV3WIX3_9BURK</name>
<dbReference type="Pfam" id="PF00656">
    <property type="entry name" value="Peptidase_C14"/>
    <property type="match status" value="1"/>
</dbReference>
<dbReference type="InterPro" id="IPR052039">
    <property type="entry name" value="Caspase-related_regulators"/>
</dbReference>
<organism evidence="3 4">
    <name type="scientific">Paraburkholderia phenoliruptrix</name>
    <dbReference type="NCBI Taxonomy" id="252970"/>
    <lineage>
        <taxon>Bacteria</taxon>
        <taxon>Pseudomonadati</taxon>
        <taxon>Pseudomonadota</taxon>
        <taxon>Betaproteobacteria</taxon>
        <taxon>Burkholderiales</taxon>
        <taxon>Burkholderiaceae</taxon>
        <taxon>Paraburkholderia</taxon>
    </lineage>
</organism>
<dbReference type="Gene3D" id="3.40.50.1460">
    <property type="match status" value="1"/>
</dbReference>
<keyword evidence="4" id="KW-1185">Reference proteome</keyword>
<evidence type="ECO:0000256" key="1">
    <source>
        <dbReference type="SAM" id="MobiDB-lite"/>
    </source>
</evidence>
<comment type="caution">
    <text evidence="3">The sequence shown here is derived from an EMBL/GenBank/DDBJ whole genome shotgun (WGS) entry which is preliminary data.</text>
</comment>
<dbReference type="InterPro" id="IPR011600">
    <property type="entry name" value="Pept_C14_caspase"/>
</dbReference>
<gene>
    <name evidence="3" type="ORF">AB3X84_22505</name>
</gene>
<evidence type="ECO:0000313" key="4">
    <source>
        <dbReference type="Proteomes" id="UP001558535"/>
    </source>
</evidence>
<feature type="region of interest" description="Disordered" evidence="1">
    <location>
        <begin position="249"/>
        <end position="270"/>
    </location>
</feature>
<evidence type="ECO:0000313" key="3">
    <source>
        <dbReference type="EMBL" id="MEX3752768.1"/>
    </source>
</evidence>
<dbReference type="PANTHER" id="PTHR22576">
    <property type="entry name" value="MUCOSA ASSOCIATED LYMPHOID TISSUE LYMPHOMA TRANSLOCATION PROTEIN 1/PARACASPASE"/>
    <property type="match status" value="1"/>
</dbReference>
<dbReference type="RefSeq" id="WP_310110565.1">
    <property type="nucleotide sequence ID" value="NZ_CP168531.1"/>
</dbReference>
<sequence>MRKALVVGIDYYEHIGSLKGCVNDAFGVKTLLERDADGSPNFGVKLMTASSDRDAISRRHLKDAVQELFRSDDEVALLYFAGHGHVESTGGYICGSDVQEGDEGLALPDIIAMATGCRAQHKIIVLDSCHSGSIGDDTLNPAVAEIAEGMTILTASSKDQYASEENGGGVFTNLLIDALSGAAADLMGRITPGSVYAHIDQSLGTWSQRPVFKTNVKSFVSLRRVDPPIDRTILRRLPEFFPAAESTYQLDPTFEPEQPSPGPNPQADPRNTAAFALLQKMNRVGLLAPTQAPHMYHAAIESDSVRLTALGEHYRRLASKGLI</sequence>
<dbReference type="EMBL" id="JBFPKE010000009">
    <property type="protein sequence ID" value="MEX3752768.1"/>
    <property type="molecule type" value="Genomic_DNA"/>
</dbReference>
<dbReference type="PANTHER" id="PTHR22576:SF37">
    <property type="entry name" value="MUCOSA-ASSOCIATED LYMPHOID TISSUE LYMPHOMA TRANSLOCATION PROTEIN 1"/>
    <property type="match status" value="1"/>
</dbReference>
<dbReference type="InterPro" id="IPR029030">
    <property type="entry name" value="Caspase-like_dom_sf"/>
</dbReference>
<evidence type="ECO:0000259" key="2">
    <source>
        <dbReference type="Pfam" id="PF00656"/>
    </source>
</evidence>
<proteinExistence type="predicted"/>
<protein>
    <submittedName>
        <fullName evidence="3">Caspase domain-containing protein</fullName>
    </submittedName>
</protein>
<dbReference type="SUPFAM" id="SSF52129">
    <property type="entry name" value="Caspase-like"/>
    <property type="match status" value="1"/>
</dbReference>
<accession>A0ABV3WIX3</accession>
<reference evidence="3 4" key="1">
    <citation type="submission" date="2024-07" db="EMBL/GenBank/DDBJ databases">
        <title>A survey of Mimosa microsymbionts across Brazilian biomes reveals a high diversity of Paraburkholderia nodulating endemic species, but also that Cupriavidus is common as a symbiont of widespread species.</title>
        <authorList>
            <person name="Rouws L."/>
            <person name="Barauna A."/>
            <person name="Beukes C."/>
            <person name="Rouws J.R.C."/>
            <person name="De Faria S.M."/>
            <person name="Gross E."/>
            <person name="Bueno Dos Reis Junior F."/>
            <person name="Simon M.F."/>
            <person name="Maluk M."/>
            <person name="Odee D.W."/>
            <person name="Kenicer G."/>
            <person name="Young J.P.W."/>
            <person name="Reis V.M."/>
            <person name="Zilli J."/>
            <person name="James E.K."/>
        </authorList>
    </citation>
    <scope>NUCLEOTIDE SEQUENCE [LARGE SCALE GENOMIC DNA]</scope>
    <source>
        <strain evidence="3 4">BR14375</strain>
    </source>
</reference>
<feature type="domain" description="Peptidase C14 caspase" evidence="2">
    <location>
        <begin position="1"/>
        <end position="203"/>
    </location>
</feature>
<dbReference type="Proteomes" id="UP001558535">
    <property type="component" value="Unassembled WGS sequence"/>
</dbReference>